<organism evidence="7 8">
    <name type="scientific">Mycolicibacterium mageritense</name>
    <name type="common">Mycobacterium mageritense</name>
    <dbReference type="NCBI Taxonomy" id="53462"/>
    <lineage>
        <taxon>Bacteria</taxon>
        <taxon>Bacillati</taxon>
        <taxon>Actinomycetota</taxon>
        <taxon>Actinomycetes</taxon>
        <taxon>Mycobacteriales</taxon>
        <taxon>Mycobacteriaceae</taxon>
        <taxon>Mycolicibacterium</taxon>
    </lineage>
</organism>
<feature type="compositionally biased region" description="Basic residues" evidence="5">
    <location>
        <begin position="204"/>
        <end position="219"/>
    </location>
</feature>
<protein>
    <recommendedName>
        <fullName evidence="6">HTH tetR-type domain-containing protein</fullName>
    </recommendedName>
</protein>
<evidence type="ECO:0000256" key="1">
    <source>
        <dbReference type="ARBA" id="ARBA00023015"/>
    </source>
</evidence>
<sequence>MRLLVAAAEVIDTTGARILAATMRTLIDFGVKRTTVDMVAKNAGVSHMTVYRRWPSRADLLREAVADEVERLFQESYDEMEQQDCFDDMVIVGFSGFLWRVINHPLMVREMQTEPEVILPFFTVSFGPILDAANRFTRKSMSRAAAANDLEITELDALAEVMVRVAHSLVLTPNPAHPMASRDDVDDYARRFLVPLARNATTPRRTRGAKKTRPARKRASVPAAAPTKATRGRLIGVEQRS</sequence>
<accession>A0AAI8XRN0</accession>
<feature type="DNA-binding region" description="H-T-H motif" evidence="4">
    <location>
        <begin position="35"/>
        <end position="54"/>
    </location>
</feature>
<gene>
    <name evidence="7" type="ORF">hbim_06210</name>
</gene>
<dbReference type="AlphaFoldDB" id="A0AAI8XRN0"/>
<dbReference type="Proteomes" id="UP001241092">
    <property type="component" value="Chromosome"/>
</dbReference>
<feature type="region of interest" description="Disordered" evidence="5">
    <location>
        <begin position="199"/>
        <end position="241"/>
    </location>
</feature>
<dbReference type="SUPFAM" id="SSF46689">
    <property type="entry name" value="Homeodomain-like"/>
    <property type="match status" value="1"/>
</dbReference>
<dbReference type="InterPro" id="IPR009057">
    <property type="entry name" value="Homeodomain-like_sf"/>
</dbReference>
<keyword evidence="3" id="KW-0804">Transcription</keyword>
<evidence type="ECO:0000256" key="5">
    <source>
        <dbReference type="SAM" id="MobiDB-lite"/>
    </source>
</evidence>
<keyword evidence="2 4" id="KW-0238">DNA-binding</keyword>
<evidence type="ECO:0000256" key="3">
    <source>
        <dbReference type="ARBA" id="ARBA00023163"/>
    </source>
</evidence>
<evidence type="ECO:0000313" key="8">
    <source>
        <dbReference type="Proteomes" id="UP001241092"/>
    </source>
</evidence>
<dbReference type="EMBL" id="AP027452">
    <property type="protein sequence ID" value="BDY32247.1"/>
    <property type="molecule type" value="Genomic_DNA"/>
</dbReference>
<reference evidence="7" key="1">
    <citation type="submission" date="2023-03" db="EMBL/GenBank/DDBJ databases">
        <title>Draft genome sequence of a Mycolicibacterium mageritense strain H4_3_1 isolated from a hybrid biological-inorganic system reactor.</title>
        <authorList>
            <person name="Feng X."/>
            <person name="Kazama D."/>
            <person name="Sato K."/>
            <person name="Kobayashi H."/>
        </authorList>
    </citation>
    <scope>NUCLEOTIDE SEQUENCE</scope>
    <source>
        <strain evidence="7">H4_3_1</strain>
    </source>
</reference>
<name>A0AAI8XRN0_MYCME</name>
<evidence type="ECO:0000313" key="7">
    <source>
        <dbReference type="EMBL" id="BDY32247.1"/>
    </source>
</evidence>
<keyword evidence="1" id="KW-0805">Transcription regulation</keyword>
<dbReference type="PANTHER" id="PTHR30055:SF234">
    <property type="entry name" value="HTH-TYPE TRANSCRIPTIONAL REGULATOR BETI"/>
    <property type="match status" value="1"/>
</dbReference>
<evidence type="ECO:0000256" key="2">
    <source>
        <dbReference type="ARBA" id="ARBA00023125"/>
    </source>
</evidence>
<evidence type="ECO:0000256" key="4">
    <source>
        <dbReference type="PROSITE-ProRule" id="PRU00335"/>
    </source>
</evidence>
<dbReference type="GO" id="GO:0003700">
    <property type="term" value="F:DNA-binding transcription factor activity"/>
    <property type="evidence" value="ECO:0007669"/>
    <property type="project" value="TreeGrafter"/>
</dbReference>
<feature type="domain" description="HTH tetR-type" evidence="6">
    <location>
        <begin position="12"/>
        <end position="72"/>
    </location>
</feature>
<dbReference type="PROSITE" id="PS50977">
    <property type="entry name" value="HTH_TETR_2"/>
    <property type="match status" value="1"/>
</dbReference>
<dbReference type="RefSeq" id="WP_276821850.1">
    <property type="nucleotide sequence ID" value="NZ_AP027452.1"/>
</dbReference>
<dbReference type="InterPro" id="IPR001647">
    <property type="entry name" value="HTH_TetR"/>
</dbReference>
<dbReference type="Pfam" id="PF00440">
    <property type="entry name" value="TetR_N"/>
    <property type="match status" value="1"/>
</dbReference>
<dbReference type="Gene3D" id="1.10.357.10">
    <property type="entry name" value="Tetracycline Repressor, domain 2"/>
    <property type="match status" value="1"/>
</dbReference>
<dbReference type="PANTHER" id="PTHR30055">
    <property type="entry name" value="HTH-TYPE TRANSCRIPTIONAL REGULATOR RUTR"/>
    <property type="match status" value="1"/>
</dbReference>
<proteinExistence type="predicted"/>
<dbReference type="InterPro" id="IPR050109">
    <property type="entry name" value="HTH-type_TetR-like_transc_reg"/>
</dbReference>
<dbReference type="GO" id="GO:0000976">
    <property type="term" value="F:transcription cis-regulatory region binding"/>
    <property type="evidence" value="ECO:0007669"/>
    <property type="project" value="TreeGrafter"/>
</dbReference>
<evidence type="ECO:0000259" key="6">
    <source>
        <dbReference type="PROSITE" id="PS50977"/>
    </source>
</evidence>